<evidence type="ECO:0000256" key="2">
    <source>
        <dbReference type="ARBA" id="ARBA00005073"/>
    </source>
</evidence>
<dbReference type="Pfam" id="PF03653">
    <property type="entry name" value="UPF0093"/>
    <property type="match status" value="1"/>
</dbReference>
<protein>
    <recommendedName>
        <fullName evidence="4 14">Protoporphyrinogen IX oxidase</fullName>
        <shortName evidence="14">PPO</shortName>
        <ecNumber evidence="14">1.3.99.-</ecNumber>
    </recommendedName>
</protein>
<keyword evidence="7 14" id="KW-0812">Transmembrane</keyword>
<dbReference type="HAMAP" id="MF_02239">
    <property type="entry name" value="HemJ"/>
    <property type="match status" value="1"/>
</dbReference>
<evidence type="ECO:0000256" key="14">
    <source>
        <dbReference type="HAMAP-Rule" id="MF_02239"/>
    </source>
</evidence>
<evidence type="ECO:0000313" key="15">
    <source>
        <dbReference type="EMBL" id="MFB9953354.1"/>
    </source>
</evidence>
<comment type="subcellular location">
    <subcellularLocation>
        <location evidence="1 14">Cell membrane</location>
        <topology evidence="1 14">Multi-pass membrane protein</topology>
    </subcellularLocation>
</comment>
<reference evidence="15 16" key="1">
    <citation type="submission" date="2024-09" db="EMBL/GenBank/DDBJ databases">
        <authorList>
            <person name="Sun Q."/>
            <person name="Mori K."/>
        </authorList>
    </citation>
    <scope>NUCLEOTIDE SEQUENCE [LARGE SCALE GENOMIC DNA]</scope>
    <source>
        <strain evidence="15 16">TBRC 4938</strain>
    </source>
</reference>
<evidence type="ECO:0000256" key="10">
    <source>
        <dbReference type="ARBA" id="ARBA00023002"/>
    </source>
</evidence>
<feature type="transmembrane region" description="Helical" evidence="14">
    <location>
        <begin position="94"/>
        <end position="114"/>
    </location>
</feature>
<evidence type="ECO:0000256" key="9">
    <source>
        <dbReference type="ARBA" id="ARBA00022989"/>
    </source>
</evidence>
<comment type="similarity">
    <text evidence="3 14">Belongs to the HemJ family.</text>
</comment>
<dbReference type="EMBL" id="JBHMAA010000077">
    <property type="protein sequence ID" value="MFB9953354.1"/>
    <property type="molecule type" value="Genomic_DNA"/>
</dbReference>
<comment type="caution">
    <text evidence="15">The sequence shown here is derived from an EMBL/GenBank/DDBJ whole genome shotgun (WGS) entry which is preliminary data.</text>
</comment>
<dbReference type="PANTHER" id="PTHR40255">
    <property type="entry name" value="UPF0093 MEMBRANE PROTEIN SLR1790"/>
    <property type="match status" value="1"/>
</dbReference>
<comment type="function">
    <text evidence="14">Catalyzes the oxidation of protoporphyrinogen IX to protoporphyrin IX.</text>
</comment>
<dbReference type="RefSeq" id="WP_377266147.1">
    <property type="nucleotide sequence ID" value="NZ_JBHMAA010000077.1"/>
</dbReference>
<dbReference type="PANTHER" id="PTHR40255:SF1">
    <property type="entry name" value="PROTOPORPHYRINOGEN IX OXIDASE"/>
    <property type="match status" value="1"/>
</dbReference>
<sequence>MNPTEPQTGNAAGRRSAARAFMALAVFVAILALVYLIRPNDFILYIKAFHVIAVMSWMAGLLYMPRLFIYHSDAEPGSPQSETFKMMEQRLLKIIMNPAMMITWALGLFLAWDVHEFRGGWLHAKIALVVLLTMVHVLFSRAVRTFIVDGPRRSPRYWRMMNEIPTVLMIGIVILVIVKPF</sequence>
<keyword evidence="8 14" id="KW-0479">Metal-binding</keyword>
<keyword evidence="5 14" id="KW-1003">Cell membrane</keyword>
<keyword evidence="10 14" id="KW-0560">Oxidoreductase</keyword>
<dbReference type="InterPro" id="IPR005265">
    <property type="entry name" value="HemJ-like"/>
</dbReference>
<accession>A0ABV6ARV7</accession>
<organism evidence="15 16">
    <name type="scientific">Rhizobium puerariae</name>
    <dbReference type="NCBI Taxonomy" id="1585791"/>
    <lineage>
        <taxon>Bacteria</taxon>
        <taxon>Pseudomonadati</taxon>
        <taxon>Pseudomonadota</taxon>
        <taxon>Alphaproteobacteria</taxon>
        <taxon>Hyphomicrobiales</taxon>
        <taxon>Rhizobiaceae</taxon>
        <taxon>Rhizobium/Agrobacterium group</taxon>
        <taxon>Rhizobium</taxon>
    </lineage>
</organism>
<dbReference type="Proteomes" id="UP001589692">
    <property type="component" value="Unassembled WGS sequence"/>
</dbReference>
<evidence type="ECO:0000256" key="13">
    <source>
        <dbReference type="ARBA" id="ARBA00048390"/>
    </source>
</evidence>
<feature type="binding site" description="axial binding residue" evidence="14">
    <location>
        <position position="125"/>
    </location>
    <ligand>
        <name>heme</name>
        <dbReference type="ChEBI" id="CHEBI:30413"/>
    </ligand>
    <ligandPart>
        <name>Fe</name>
        <dbReference type="ChEBI" id="CHEBI:18248"/>
    </ligandPart>
</feature>
<evidence type="ECO:0000256" key="5">
    <source>
        <dbReference type="ARBA" id="ARBA00022475"/>
    </source>
</evidence>
<feature type="transmembrane region" description="Helical" evidence="14">
    <location>
        <begin position="43"/>
        <end position="63"/>
    </location>
</feature>
<comment type="subunit">
    <text evidence="14">Homodimer.</text>
</comment>
<feature type="binding site" description="axial binding residue" evidence="14">
    <location>
        <position position="50"/>
    </location>
    <ligand>
        <name>heme</name>
        <dbReference type="ChEBI" id="CHEBI:30413"/>
    </ligand>
    <ligandPart>
        <name>Fe</name>
        <dbReference type="ChEBI" id="CHEBI:18248"/>
    </ligandPart>
</feature>
<keyword evidence="16" id="KW-1185">Reference proteome</keyword>
<keyword evidence="6 14" id="KW-0349">Heme</keyword>
<dbReference type="NCBIfam" id="TIGR00701">
    <property type="entry name" value="protoporphyrinogen oxidase HemJ"/>
    <property type="match status" value="1"/>
</dbReference>
<name>A0ABV6ARV7_9HYPH</name>
<gene>
    <name evidence="15" type="primary">hemJ</name>
    <name evidence="15" type="ORF">ACFFP0_31335</name>
</gene>
<keyword evidence="12 14" id="KW-0472">Membrane</keyword>
<proteinExistence type="inferred from homology"/>
<feature type="transmembrane region" description="Helical" evidence="14">
    <location>
        <begin position="160"/>
        <end position="178"/>
    </location>
</feature>
<evidence type="ECO:0000256" key="3">
    <source>
        <dbReference type="ARBA" id="ARBA00006501"/>
    </source>
</evidence>
<evidence type="ECO:0000256" key="12">
    <source>
        <dbReference type="ARBA" id="ARBA00023136"/>
    </source>
</evidence>
<evidence type="ECO:0000256" key="8">
    <source>
        <dbReference type="ARBA" id="ARBA00022723"/>
    </source>
</evidence>
<evidence type="ECO:0000313" key="16">
    <source>
        <dbReference type="Proteomes" id="UP001589692"/>
    </source>
</evidence>
<evidence type="ECO:0000256" key="1">
    <source>
        <dbReference type="ARBA" id="ARBA00004651"/>
    </source>
</evidence>
<feature type="transmembrane region" description="Helical" evidence="14">
    <location>
        <begin position="120"/>
        <end position="139"/>
    </location>
</feature>
<keyword evidence="9 14" id="KW-1133">Transmembrane helix</keyword>
<dbReference type="EC" id="1.3.99.-" evidence="14"/>
<evidence type="ECO:0000256" key="11">
    <source>
        <dbReference type="ARBA" id="ARBA00023004"/>
    </source>
</evidence>
<comment type="pathway">
    <text evidence="2 14">Porphyrin-containing compound metabolism; protoporphyrin-IX biosynthesis; protoporphyrin-IX from protoporphyrinogen-IX: step 1/1.</text>
</comment>
<keyword evidence="11 14" id="KW-0408">Iron</keyword>
<evidence type="ECO:0000256" key="4">
    <source>
        <dbReference type="ARBA" id="ARBA00017504"/>
    </source>
</evidence>
<evidence type="ECO:0000256" key="7">
    <source>
        <dbReference type="ARBA" id="ARBA00022692"/>
    </source>
</evidence>
<comment type="cofactor">
    <cofactor evidence="14">
        <name>heme b</name>
        <dbReference type="ChEBI" id="CHEBI:60344"/>
    </cofactor>
    <text evidence="14">Binds 1 heme b (iron(II)-protoporphyrin IX) group per subunit.</text>
</comment>
<evidence type="ECO:0000256" key="6">
    <source>
        <dbReference type="ARBA" id="ARBA00022617"/>
    </source>
</evidence>
<feature type="transmembrane region" description="Helical" evidence="14">
    <location>
        <begin position="20"/>
        <end position="37"/>
    </location>
</feature>
<comment type="catalytic activity">
    <reaction evidence="13 14">
        <text>protoporphyrinogen IX + 3 A = protoporphyrin IX + 3 AH2</text>
        <dbReference type="Rhea" id="RHEA:62000"/>
        <dbReference type="ChEBI" id="CHEBI:13193"/>
        <dbReference type="ChEBI" id="CHEBI:17499"/>
        <dbReference type="ChEBI" id="CHEBI:57306"/>
        <dbReference type="ChEBI" id="CHEBI:57307"/>
    </reaction>
</comment>